<proteinExistence type="predicted"/>
<name>A0A089XDA4_STRGA</name>
<organism evidence="2 3">
    <name type="scientific">Streptomyces glaucescens</name>
    <dbReference type="NCBI Taxonomy" id="1907"/>
    <lineage>
        <taxon>Bacteria</taxon>
        <taxon>Bacillati</taxon>
        <taxon>Actinomycetota</taxon>
        <taxon>Actinomycetes</taxon>
        <taxon>Kitasatosporales</taxon>
        <taxon>Streptomycetaceae</taxon>
        <taxon>Streptomyces</taxon>
    </lineage>
</organism>
<keyword evidence="3" id="KW-1185">Reference proteome</keyword>
<feature type="compositionally biased region" description="Basic and acidic residues" evidence="1">
    <location>
        <begin position="37"/>
        <end position="54"/>
    </location>
</feature>
<dbReference type="eggNOG" id="ENOG50306Q6">
    <property type="taxonomic scope" value="Bacteria"/>
</dbReference>
<evidence type="ECO:0000313" key="2">
    <source>
        <dbReference type="EMBL" id="AIS01943.1"/>
    </source>
</evidence>
<dbReference type="STRING" id="1907.SGLAU_30045"/>
<dbReference type="AlphaFoldDB" id="A0A089XDA4"/>
<dbReference type="HOGENOM" id="CLU_202643_0_0_11"/>
<sequence>MSAEEKHPDDKHSHDHDRRGEQPETAFEEVLQEILDEERRVRDTDEQRRRRGEAGEAITPNTRAQEESEGE</sequence>
<evidence type="ECO:0000256" key="1">
    <source>
        <dbReference type="SAM" id="MobiDB-lite"/>
    </source>
</evidence>
<accession>A0A089XDA4</accession>
<feature type="compositionally biased region" description="Basic and acidic residues" evidence="1">
    <location>
        <begin position="1"/>
        <end position="22"/>
    </location>
</feature>
<protein>
    <submittedName>
        <fullName evidence="2">Uncharacterized protein</fullName>
    </submittedName>
</protein>
<dbReference type="Proteomes" id="UP000029482">
    <property type="component" value="Chromosome"/>
</dbReference>
<evidence type="ECO:0000313" key="3">
    <source>
        <dbReference type="Proteomes" id="UP000029482"/>
    </source>
</evidence>
<dbReference type="KEGG" id="sgu:SGLAU_30045"/>
<feature type="compositionally biased region" description="Acidic residues" evidence="1">
    <location>
        <begin position="26"/>
        <end position="36"/>
    </location>
</feature>
<feature type="region of interest" description="Disordered" evidence="1">
    <location>
        <begin position="1"/>
        <end position="71"/>
    </location>
</feature>
<reference evidence="3" key="1">
    <citation type="journal article" date="2015" name="J. Biotechnol.">
        <title>Complete genome sequence of the actinobacterium Streptomyces glaucescens GLA.O (DSM 40922) consisting of a linear chromosome and one linear plasmid.</title>
        <authorList>
            <person name="Ortseifen V."/>
            <person name="Winkler A."/>
            <person name="Albersmeier A."/>
            <person name="Wendler S."/>
            <person name="Puhler A."/>
            <person name="Kalinowski J."/>
            <person name="Ruckert C."/>
        </authorList>
    </citation>
    <scope>NUCLEOTIDE SEQUENCE [LARGE SCALE GENOMIC DNA]</scope>
    <source>
        <strain evidence="3">DSM 40922 / GLA O</strain>
    </source>
</reference>
<dbReference type="EMBL" id="CP009438">
    <property type="protein sequence ID" value="AIS01943.1"/>
    <property type="molecule type" value="Genomic_DNA"/>
</dbReference>
<dbReference type="RefSeq" id="WP_043505624.1">
    <property type="nucleotide sequence ID" value="NZ_CP009438.1"/>
</dbReference>
<gene>
    <name evidence="2" type="ORF">SGLAU_30045</name>
</gene>